<evidence type="ECO:0000259" key="1">
    <source>
        <dbReference type="Pfam" id="PF13460"/>
    </source>
</evidence>
<feature type="domain" description="NAD(P)-binding" evidence="1">
    <location>
        <begin position="11"/>
        <end position="167"/>
    </location>
</feature>
<dbReference type="EMBL" id="LODT01000034">
    <property type="protein sequence ID" value="KYQ91839.1"/>
    <property type="molecule type" value="Genomic_DNA"/>
</dbReference>
<protein>
    <recommendedName>
        <fullName evidence="1">NAD(P)-binding domain-containing protein</fullName>
    </recommendedName>
</protein>
<dbReference type="PANTHER" id="PTHR48079">
    <property type="entry name" value="PROTEIN YEEZ"/>
    <property type="match status" value="1"/>
</dbReference>
<name>A0A151ZD32_TIELA</name>
<sequence>MSSVKNVFVLGGTGYIGGSVLHRLLKNSDKDKYKYTALVRSNNYENEMKSLGVDTVQGDLSSLDLLYETAKKSDIVINCADADHLESVQALVNGLKARNDKNSIYLHTSGTGLLIDLLKDDEDPVDDSDMKQILNIPMKALHKNVDQWIFDNAESHLQYVIIAPSTINGLSSSPFKKNSVQVITMARASVGVGKAGYPQSHRHGKDRWNNVHIEDLVELYNLVLQGLIRKSIPSGVQGGFYFGITNEHTWGEVAHHLAKELKKIGKIQTEEVIEFDNDTMNKYFNNTGFGESRGVANRAKTLGWKPTHPNVYETIPEELKYLVESKQI</sequence>
<organism evidence="2 3">
    <name type="scientific">Tieghemostelium lacteum</name>
    <name type="common">Slime mold</name>
    <name type="synonym">Dictyostelium lacteum</name>
    <dbReference type="NCBI Taxonomy" id="361077"/>
    <lineage>
        <taxon>Eukaryota</taxon>
        <taxon>Amoebozoa</taxon>
        <taxon>Evosea</taxon>
        <taxon>Eumycetozoa</taxon>
        <taxon>Dictyostelia</taxon>
        <taxon>Dictyosteliales</taxon>
        <taxon>Raperosteliaceae</taxon>
        <taxon>Tieghemostelium</taxon>
    </lineage>
</organism>
<dbReference type="SUPFAM" id="SSF51735">
    <property type="entry name" value="NAD(P)-binding Rossmann-fold domains"/>
    <property type="match status" value="1"/>
</dbReference>
<dbReference type="Pfam" id="PF13460">
    <property type="entry name" value="NAD_binding_10"/>
    <property type="match status" value="1"/>
</dbReference>
<keyword evidence="3" id="KW-1185">Reference proteome</keyword>
<dbReference type="AlphaFoldDB" id="A0A151ZD32"/>
<dbReference type="GO" id="GO:0005737">
    <property type="term" value="C:cytoplasm"/>
    <property type="evidence" value="ECO:0007669"/>
    <property type="project" value="TreeGrafter"/>
</dbReference>
<dbReference type="Proteomes" id="UP000076078">
    <property type="component" value="Unassembled WGS sequence"/>
</dbReference>
<dbReference type="GO" id="GO:0004029">
    <property type="term" value="F:aldehyde dehydrogenase (NAD+) activity"/>
    <property type="evidence" value="ECO:0007669"/>
    <property type="project" value="TreeGrafter"/>
</dbReference>
<dbReference type="Gene3D" id="3.40.50.720">
    <property type="entry name" value="NAD(P)-binding Rossmann-like Domain"/>
    <property type="match status" value="1"/>
</dbReference>
<evidence type="ECO:0000313" key="2">
    <source>
        <dbReference type="EMBL" id="KYQ91839.1"/>
    </source>
</evidence>
<comment type="caution">
    <text evidence="2">The sequence shown here is derived from an EMBL/GenBank/DDBJ whole genome shotgun (WGS) entry which is preliminary data.</text>
</comment>
<proteinExistence type="predicted"/>
<gene>
    <name evidence="2" type="ORF">DLAC_07641</name>
</gene>
<dbReference type="InterPro" id="IPR051783">
    <property type="entry name" value="NAD(P)-dependent_oxidoreduct"/>
</dbReference>
<reference evidence="2 3" key="1">
    <citation type="submission" date="2015-12" db="EMBL/GenBank/DDBJ databases">
        <title>Dictyostelia acquired genes for synthesis and detection of signals that induce cell-type specialization by lateral gene transfer from prokaryotes.</title>
        <authorList>
            <person name="Gloeckner G."/>
            <person name="Schaap P."/>
        </authorList>
    </citation>
    <scope>NUCLEOTIDE SEQUENCE [LARGE SCALE GENOMIC DNA]</scope>
    <source>
        <strain evidence="2 3">TK</strain>
    </source>
</reference>
<dbReference type="STRING" id="361077.A0A151ZD32"/>
<accession>A0A151ZD32</accession>
<dbReference type="InParanoid" id="A0A151ZD32"/>
<dbReference type="PANTHER" id="PTHR48079:SF6">
    <property type="entry name" value="NAD(P)-BINDING DOMAIN-CONTAINING PROTEIN-RELATED"/>
    <property type="match status" value="1"/>
</dbReference>
<evidence type="ECO:0000313" key="3">
    <source>
        <dbReference type="Proteomes" id="UP000076078"/>
    </source>
</evidence>
<dbReference type="InterPro" id="IPR016040">
    <property type="entry name" value="NAD(P)-bd_dom"/>
</dbReference>
<dbReference type="OrthoDB" id="10262413at2759"/>
<dbReference type="InterPro" id="IPR036291">
    <property type="entry name" value="NAD(P)-bd_dom_sf"/>
</dbReference>
<dbReference type="OMA" id="EWGYEMA"/>